<dbReference type="PANTHER" id="PTHR19970">
    <property type="entry name" value="RIBOSOMAL PROTEIN L39E"/>
    <property type="match status" value="1"/>
</dbReference>
<keyword evidence="3 5" id="KW-0687">Ribonucleoprotein</keyword>
<keyword evidence="7" id="KW-1185">Reference proteome</keyword>
<dbReference type="EMBL" id="CP002278">
    <property type="protein sequence ID" value="ADP76971.1"/>
    <property type="molecule type" value="Genomic_DNA"/>
</dbReference>
<dbReference type="HAMAP" id="MF_00629">
    <property type="entry name" value="Ribosomal_eL39"/>
    <property type="match status" value="1"/>
</dbReference>
<evidence type="ECO:0000256" key="5">
    <source>
        <dbReference type="HAMAP-Rule" id="MF_00629"/>
    </source>
</evidence>
<evidence type="ECO:0000256" key="2">
    <source>
        <dbReference type="ARBA" id="ARBA00022980"/>
    </source>
</evidence>
<evidence type="ECO:0000256" key="1">
    <source>
        <dbReference type="ARBA" id="ARBA00009339"/>
    </source>
</evidence>
<dbReference type="Proteomes" id="UP000002315">
    <property type="component" value="Chromosome"/>
</dbReference>
<dbReference type="OrthoDB" id="65887at2157"/>
<accession>E3GXD9</accession>
<dbReference type="GO" id="GO:0022625">
    <property type="term" value="C:cytosolic large ribosomal subunit"/>
    <property type="evidence" value="ECO:0007669"/>
    <property type="project" value="TreeGrafter"/>
</dbReference>
<dbReference type="Gene3D" id="1.10.1620.10">
    <property type="entry name" value="Ribosomal protein L39e"/>
    <property type="match status" value="1"/>
</dbReference>
<dbReference type="GO" id="GO:0003735">
    <property type="term" value="F:structural constituent of ribosome"/>
    <property type="evidence" value="ECO:0007669"/>
    <property type="project" value="InterPro"/>
</dbReference>
<dbReference type="KEGG" id="mfv:Mfer_0168"/>
<protein>
    <recommendedName>
        <fullName evidence="4 5">Large ribosomal subunit protein eL39</fullName>
    </recommendedName>
</protein>
<evidence type="ECO:0000313" key="7">
    <source>
        <dbReference type="Proteomes" id="UP000002315"/>
    </source>
</evidence>
<evidence type="ECO:0000256" key="4">
    <source>
        <dbReference type="ARBA" id="ARBA00035234"/>
    </source>
</evidence>
<dbReference type="GO" id="GO:0006412">
    <property type="term" value="P:translation"/>
    <property type="evidence" value="ECO:0007669"/>
    <property type="project" value="UniProtKB-UniRule"/>
</dbReference>
<organism evidence="6 7">
    <name type="scientific">Methanothermus fervidus (strain ATCC 43054 / DSM 2088 / JCM 10308 / V24 S)</name>
    <dbReference type="NCBI Taxonomy" id="523846"/>
    <lineage>
        <taxon>Archaea</taxon>
        <taxon>Methanobacteriati</taxon>
        <taxon>Methanobacteriota</taxon>
        <taxon>Methanomada group</taxon>
        <taxon>Methanobacteria</taxon>
        <taxon>Methanobacteriales</taxon>
        <taxon>Methanothermaceae</taxon>
        <taxon>Methanothermus</taxon>
    </lineage>
</organism>
<proteinExistence type="inferred from homology"/>
<dbReference type="FunFam" id="1.10.1620.10:FF:000001">
    <property type="entry name" value="60S ribosomal protein-like L39"/>
    <property type="match status" value="1"/>
</dbReference>
<keyword evidence="2 5" id="KW-0689">Ribosomal protein</keyword>
<sequence length="51" mass="6346">MSRNKHLAKKIRLSKAMRQNRRVPAWVMLKTGRRNIRNPKERHWRRNKLKV</sequence>
<gene>
    <name evidence="5" type="primary">rpl39e</name>
    <name evidence="6" type="ordered locus">Mfer_0168</name>
</gene>
<reference evidence="6 7" key="1">
    <citation type="journal article" date="2010" name="Stand. Genomic Sci.">
        <title>Complete genome sequence of Methanothermus fervidus type strain (V24S).</title>
        <authorList>
            <person name="Anderson I."/>
            <person name="Djao O.D."/>
            <person name="Misra M."/>
            <person name="Chertkov O."/>
            <person name="Nolan M."/>
            <person name="Lucas S."/>
            <person name="Lapidus A."/>
            <person name="Del Rio T.G."/>
            <person name="Tice H."/>
            <person name="Cheng J.F."/>
            <person name="Tapia R."/>
            <person name="Han C."/>
            <person name="Goodwin L."/>
            <person name="Pitluck S."/>
            <person name="Liolios K."/>
            <person name="Ivanova N."/>
            <person name="Mavromatis K."/>
            <person name="Mikhailova N."/>
            <person name="Pati A."/>
            <person name="Brambilla E."/>
            <person name="Chen A."/>
            <person name="Palaniappan K."/>
            <person name="Land M."/>
            <person name="Hauser L."/>
            <person name="Chang Y.J."/>
            <person name="Jeffries C.D."/>
            <person name="Sikorski J."/>
            <person name="Spring S."/>
            <person name="Rohde M."/>
            <person name="Eichinger K."/>
            <person name="Huber H."/>
            <person name="Wirth R."/>
            <person name="Goker M."/>
            <person name="Detter J.C."/>
            <person name="Woyke T."/>
            <person name="Bristow J."/>
            <person name="Eisen J.A."/>
            <person name="Markowitz V."/>
            <person name="Hugenholtz P."/>
            <person name="Klenk H.P."/>
            <person name="Kyrpides N.C."/>
        </authorList>
    </citation>
    <scope>NUCLEOTIDE SEQUENCE [LARGE SCALE GENOMIC DNA]</scope>
    <source>
        <strain evidence="7">ATCC 43054 / DSM 2088 / JCM 10308 / V24 S</strain>
    </source>
</reference>
<dbReference type="NCBIfam" id="NF002316">
    <property type="entry name" value="PRK01242.1"/>
    <property type="match status" value="1"/>
</dbReference>
<evidence type="ECO:0000313" key="6">
    <source>
        <dbReference type="EMBL" id="ADP76971.1"/>
    </source>
</evidence>
<comment type="similarity">
    <text evidence="1 5">Belongs to the eukaryotic ribosomal protein eL39 family.</text>
</comment>
<dbReference type="InterPro" id="IPR000077">
    <property type="entry name" value="Ribosomal_eL39"/>
</dbReference>
<dbReference type="InterPro" id="IPR023626">
    <property type="entry name" value="Ribosomal_eL39_dom_sf"/>
</dbReference>
<evidence type="ECO:0000256" key="3">
    <source>
        <dbReference type="ARBA" id="ARBA00023274"/>
    </source>
</evidence>
<dbReference type="HOGENOM" id="CLU_181948_4_0_2"/>
<dbReference type="STRING" id="523846.Mfer_0168"/>
<dbReference type="SUPFAM" id="SSF48662">
    <property type="entry name" value="Ribosomal protein L39e"/>
    <property type="match status" value="1"/>
</dbReference>
<dbReference type="PANTHER" id="PTHR19970:SF0">
    <property type="entry name" value="LARGE RIBOSOMAL SUBUNIT PROTEIN EL39"/>
    <property type="match status" value="1"/>
</dbReference>
<dbReference type="Pfam" id="PF00832">
    <property type="entry name" value="Ribosomal_L39"/>
    <property type="match status" value="1"/>
</dbReference>
<dbReference type="AlphaFoldDB" id="E3GXD9"/>
<name>E3GXD9_METFV</name>